<dbReference type="PROSITE" id="PS00138">
    <property type="entry name" value="SUBTILASE_SER"/>
    <property type="match status" value="1"/>
</dbReference>
<keyword evidence="2 5" id="KW-0645">Protease</keyword>
<dbReference type="SUPFAM" id="SSF52743">
    <property type="entry name" value="Subtilisin-like"/>
    <property type="match status" value="1"/>
</dbReference>
<dbReference type="InterPro" id="IPR000209">
    <property type="entry name" value="Peptidase_S8/S53_dom"/>
</dbReference>
<dbReference type="PANTHER" id="PTHR43806">
    <property type="entry name" value="PEPTIDASE S8"/>
    <property type="match status" value="1"/>
</dbReference>
<keyword evidence="3 5" id="KW-0378">Hydrolase</keyword>
<feature type="compositionally biased region" description="Polar residues" evidence="6">
    <location>
        <begin position="616"/>
        <end position="627"/>
    </location>
</feature>
<dbReference type="GO" id="GO:0006508">
    <property type="term" value="P:proteolysis"/>
    <property type="evidence" value="ECO:0007669"/>
    <property type="project" value="UniProtKB-KW"/>
</dbReference>
<dbReference type="Gene3D" id="3.40.50.200">
    <property type="entry name" value="Peptidase S8/S53 domain"/>
    <property type="match status" value="1"/>
</dbReference>
<evidence type="ECO:0000313" key="10">
    <source>
        <dbReference type="Proteomes" id="UP000307074"/>
    </source>
</evidence>
<evidence type="ECO:0000313" key="8">
    <source>
        <dbReference type="EMBL" id="QCZ53521.1"/>
    </source>
</evidence>
<organism evidence="8 10">
    <name type="scientific">Levilactobacillus brevis</name>
    <name type="common">Lactobacillus brevis</name>
    <dbReference type="NCBI Taxonomy" id="1580"/>
    <lineage>
        <taxon>Bacteria</taxon>
        <taxon>Bacillati</taxon>
        <taxon>Bacillota</taxon>
        <taxon>Bacilli</taxon>
        <taxon>Lactobacillales</taxon>
        <taxon>Lactobacillaceae</taxon>
        <taxon>Levilactobacillus</taxon>
    </lineage>
</organism>
<feature type="active site" description="Charge relay system" evidence="5">
    <location>
        <position position="273"/>
    </location>
</feature>
<evidence type="ECO:0000256" key="2">
    <source>
        <dbReference type="ARBA" id="ARBA00022670"/>
    </source>
</evidence>
<keyword evidence="4 5" id="KW-0720">Serine protease</keyword>
<evidence type="ECO:0000313" key="9">
    <source>
        <dbReference type="EMBL" id="QCZ53541.1"/>
    </source>
</evidence>
<comment type="similarity">
    <text evidence="1 5">Belongs to the peptidase S8 family.</text>
</comment>
<dbReference type="GO" id="GO:0004252">
    <property type="term" value="F:serine-type endopeptidase activity"/>
    <property type="evidence" value="ECO:0007669"/>
    <property type="project" value="UniProtKB-UniRule"/>
</dbReference>
<reference evidence="8 10" key="1">
    <citation type="submission" date="2018-07" db="EMBL/GenBank/DDBJ databases">
        <authorList>
            <person name="Feyereisen M."/>
        </authorList>
    </citation>
    <scope>NUCLEOTIDE SEQUENCE [LARGE SCALE GENOMIC DNA]</scope>
    <source>
        <strain evidence="8 10">UCCLBBS449</strain>
    </source>
</reference>
<feature type="region of interest" description="Disordered" evidence="6">
    <location>
        <begin position="614"/>
        <end position="633"/>
    </location>
</feature>
<dbReference type="InterPro" id="IPR034074">
    <property type="entry name" value="Y4bN_pept_dom"/>
</dbReference>
<evidence type="ECO:0000256" key="4">
    <source>
        <dbReference type="ARBA" id="ARBA00022825"/>
    </source>
</evidence>
<feature type="active site" description="Charge relay system" evidence="5">
    <location>
        <position position="302"/>
    </location>
</feature>
<dbReference type="PROSITE" id="PS51892">
    <property type="entry name" value="SUBTILASE"/>
    <property type="match status" value="1"/>
</dbReference>
<evidence type="ECO:0000259" key="7">
    <source>
        <dbReference type="Pfam" id="PF00082"/>
    </source>
</evidence>
<evidence type="ECO:0000256" key="3">
    <source>
        <dbReference type="ARBA" id="ARBA00022801"/>
    </source>
</evidence>
<dbReference type="AlphaFoldDB" id="A0A5B7Y0T2"/>
<dbReference type="InterPro" id="IPR036852">
    <property type="entry name" value="Peptidase_S8/S53_dom_sf"/>
</dbReference>
<dbReference type="RefSeq" id="WP_042750507.1">
    <property type="nucleotide sequence ID" value="NZ_CP031198.1"/>
</dbReference>
<dbReference type="EMBL" id="CP031198">
    <property type="protein sequence ID" value="QCZ53541.1"/>
    <property type="molecule type" value="Genomic_DNA"/>
</dbReference>
<dbReference type="InterPro" id="IPR050131">
    <property type="entry name" value="Peptidase_S8_subtilisin-like"/>
</dbReference>
<dbReference type="Pfam" id="PF00082">
    <property type="entry name" value="Peptidase_S8"/>
    <property type="match status" value="1"/>
</dbReference>
<protein>
    <recommendedName>
        <fullName evidence="7">Peptidase S8/S53 domain-containing protein</fullName>
    </recommendedName>
</protein>
<dbReference type="InterPro" id="IPR023828">
    <property type="entry name" value="Peptidase_S8_Ser-AS"/>
</dbReference>
<sequence>MENKHKRPILFRGEQLGRPGKSPNGFSADKVYPRTYEEALDFVKGELSDTVHDVSEMPTNIRTSEVVLTVKMAKGFLAKSYTPDMFFKHMNLVPVGSKVLMEDGVEKKLQFVRAKPSTLKEDIEQISKEEHSGFKTDLRKIDGLSVRNDVYDKVVGFDDSKDSEMLYDIEIILHAFSGDNRDEAVRKLQSFIGVDYPIRAKNYDSDGPTFVFVRLPIHIIQQLKDFNPLRTAHPFKFRMFENPYDKAVPATRMNLPSFATGNVEELPTVGIFDGGVSRSSEFMKPFVTKEIPLVDSISERAHGTLVAGTVIYGDLEDADNIRNVFPRAKVLSVRAFPETADQTSFDIIDGIERVVAANPDIDVFNISFGPDEPIDDEVTRFTYAIDRMAFKWHKLFVIAVGNSGQQADILKRIQSPSDAVNALGVGAFCRSKLNGLTRAPYSSIGPGREGAKIKPDILALGGSPEVPLNLIGELPNVIYKALGTSFAAPEVAAQAAILLANTDHQEIDFLAAKALLINGAKIQGDRASNENGWGFLIESSESLLTSDESSVTVVFSGSTFAKVYTNLRIPVPQNISAKSVRLTWTTVTLAEPDPNSSEAYTHVAVEETLYPDEDQLTASGNPKSKSANIFPKGVSETGRRKRYDWDTTVKHSRSVKPQNLKQPYLRIHAMTRDASEVEVDYAIALRIDVEHYDGDLYDDVRNEYKVLEPVQLSAQVQQNIQN</sequence>
<proteinExistence type="inferred from homology"/>
<accession>A0A5B7Y0T2</accession>
<evidence type="ECO:0000256" key="1">
    <source>
        <dbReference type="ARBA" id="ARBA00011073"/>
    </source>
</evidence>
<evidence type="ECO:0000256" key="5">
    <source>
        <dbReference type="PROSITE-ProRule" id="PRU01240"/>
    </source>
</evidence>
<feature type="domain" description="Peptidase S8/S53" evidence="7">
    <location>
        <begin position="268"/>
        <end position="534"/>
    </location>
</feature>
<gene>
    <name evidence="8" type="ORF">UCCLBBS449_1584</name>
    <name evidence="9" type="ORF">UCCLBBS449_1606</name>
</gene>
<dbReference type="Proteomes" id="UP000307074">
    <property type="component" value="Chromosome"/>
</dbReference>
<dbReference type="CDD" id="cd04847">
    <property type="entry name" value="Peptidases_S8_Subtilisin_like_2"/>
    <property type="match status" value="1"/>
</dbReference>
<feature type="region of interest" description="Disordered" evidence="6">
    <location>
        <begin position="1"/>
        <end position="28"/>
    </location>
</feature>
<feature type="active site" description="Charge relay system" evidence="5">
    <location>
        <position position="485"/>
    </location>
</feature>
<dbReference type="PANTHER" id="PTHR43806:SF11">
    <property type="entry name" value="CEREVISIN-RELATED"/>
    <property type="match status" value="1"/>
</dbReference>
<dbReference type="EMBL" id="CP031198">
    <property type="protein sequence ID" value="QCZ53521.1"/>
    <property type="molecule type" value="Genomic_DNA"/>
</dbReference>
<name>A0A5B7Y0T2_LEVBR</name>
<evidence type="ECO:0000256" key="6">
    <source>
        <dbReference type="SAM" id="MobiDB-lite"/>
    </source>
</evidence>